<dbReference type="InterPro" id="IPR035897">
    <property type="entry name" value="Toll_tir_struct_dom_sf"/>
</dbReference>
<evidence type="ECO:0000256" key="3">
    <source>
        <dbReference type="ARBA" id="ARBA00023027"/>
    </source>
</evidence>
<evidence type="ECO:0000313" key="7">
    <source>
        <dbReference type="Proteomes" id="UP000516437"/>
    </source>
</evidence>
<keyword evidence="3" id="KW-0520">NAD</keyword>
<name>A0A6A1WM03_9ROSI</name>
<evidence type="ECO:0000256" key="2">
    <source>
        <dbReference type="ARBA" id="ARBA00022801"/>
    </source>
</evidence>
<dbReference type="GO" id="GO:0007165">
    <property type="term" value="P:signal transduction"/>
    <property type="evidence" value="ECO:0007669"/>
    <property type="project" value="InterPro"/>
</dbReference>
<dbReference type="GO" id="GO:0061809">
    <property type="term" value="F:NAD+ nucleosidase activity, cyclic ADP-ribose generating"/>
    <property type="evidence" value="ECO:0007669"/>
    <property type="project" value="UniProtKB-EC"/>
</dbReference>
<evidence type="ECO:0000256" key="1">
    <source>
        <dbReference type="ARBA" id="ARBA00011982"/>
    </source>
</evidence>
<dbReference type="PANTHER" id="PTHR32009">
    <property type="entry name" value="TMV RESISTANCE PROTEIN N-LIKE"/>
    <property type="match status" value="1"/>
</dbReference>
<dbReference type="PANTHER" id="PTHR32009:SF39">
    <property type="entry name" value="TIR DOMAIN-CONTAINING PROTEIN"/>
    <property type="match status" value="1"/>
</dbReference>
<comment type="catalytic activity">
    <reaction evidence="4">
        <text>NAD(+) + H2O = ADP-D-ribose + nicotinamide + H(+)</text>
        <dbReference type="Rhea" id="RHEA:16301"/>
        <dbReference type="ChEBI" id="CHEBI:15377"/>
        <dbReference type="ChEBI" id="CHEBI:15378"/>
        <dbReference type="ChEBI" id="CHEBI:17154"/>
        <dbReference type="ChEBI" id="CHEBI:57540"/>
        <dbReference type="ChEBI" id="CHEBI:57967"/>
        <dbReference type="EC" id="3.2.2.6"/>
    </reaction>
    <physiologicalReaction direction="left-to-right" evidence="4">
        <dbReference type="Rhea" id="RHEA:16302"/>
    </physiologicalReaction>
</comment>
<dbReference type="Proteomes" id="UP000516437">
    <property type="component" value="Chromosome 1"/>
</dbReference>
<dbReference type="AlphaFoldDB" id="A0A6A1WM03"/>
<proteinExistence type="predicted"/>
<sequence length="153" mass="17426">MLRKGDDISPTLLKAIEESKISIILLSKNYASSTWCLEELTKILECMETKQQMVLSVFYQVDRSEVRKQTMTFKKPLADLEKRFKNDIMKVRRWREALTIVANLSGFHLGVCTENFGFGRLYPNPVRIALISGSVGIFGFELDFGLGSELGRI</sequence>
<dbReference type="SMART" id="SM00255">
    <property type="entry name" value="TIR"/>
    <property type="match status" value="1"/>
</dbReference>
<dbReference type="Pfam" id="PF01582">
    <property type="entry name" value="TIR"/>
    <property type="match status" value="1"/>
</dbReference>
<dbReference type="OrthoDB" id="1905256at2759"/>
<comment type="caution">
    <text evidence="6">The sequence shown here is derived from an EMBL/GenBank/DDBJ whole genome shotgun (WGS) entry which is preliminary data.</text>
</comment>
<accession>A0A6A1WM03</accession>
<feature type="domain" description="TIR" evidence="5">
    <location>
        <begin position="1"/>
        <end position="129"/>
    </location>
</feature>
<evidence type="ECO:0000313" key="6">
    <source>
        <dbReference type="EMBL" id="KAB1226184.1"/>
    </source>
</evidence>
<dbReference type="SUPFAM" id="SSF52200">
    <property type="entry name" value="Toll/Interleukin receptor TIR domain"/>
    <property type="match status" value="1"/>
</dbReference>
<dbReference type="InterPro" id="IPR000157">
    <property type="entry name" value="TIR_dom"/>
</dbReference>
<protein>
    <recommendedName>
        <fullName evidence="1">ADP-ribosyl cyclase/cyclic ADP-ribose hydrolase</fullName>
        <ecNumber evidence="1">3.2.2.6</ecNumber>
    </recommendedName>
</protein>
<organism evidence="6 7">
    <name type="scientific">Morella rubra</name>
    <name type="common">Chinese bayberry</name>
    <dbReference type="NCBI Taxonomy" id="262757"/>
    <lineage>
        <taxon>Eukaryota</taxon>
        <taxon>Viridiplantae</taxon>
        <taxon>Streptophyta</taxon>
        <taxon>Embryophyta</taxon>
        <taxon>Tracheophyta</taxon>
        <taxon>Spermatophyta</taxon>
        <taxon>Magnoliopsida</taxon>
        <taxon>eudicotyledons</taxon>
        <taxon>Gunneridae</taxon>
        <taxon>Pentapetalae</taxon>
        <taxon>rosids</taxon>
        <taxon>fabids</taxon>
        <taxon>Fagales</taxon>
        <taxon>Myricaceae</taxon>
        <taxon>Morella</taxon>
    </lineage>
</organism>
<evidence type="ECO:0000259" key="5">
    <source>
        <dbReference type="PROSITE" id="PS50104"/>
    </source>
</evidence>
<dbReference type="EC" id="3.2.2.6" evidence="1"/>
<keyword evidence="2" id="KW-0378">Hydrolase</keyword>
<keyword evidence="7" id="KW-1185">Reference proteome</keyword>
<gene>
    <name evidence="6" type="ORF">CJ030_MR1G027787</name>
</gene>
<reference evidence="6 7" key="1">
    <citation type="journal article" date="2019" name="Plant Biotechnol. J.">
        <title>The red bayberry genome and genetic basis of sex determination.</title>
        <authorList>
            <person name="Jia H.M."/>
            <person name="Jia H.J."/>
            <person name="Cai Q.L."/>
            <person name="Wang Y."/>
            <person name="Zhao H.B."/>
            <person name="Yang W.F."/>
            <person name="Wang G.Y."/>
            <person name="Li Y.H."/>
            <person name="Zhan D.L."/>
            <person name="Shen Y.T."/>
            <person name="Niu Q.F."/>
            <person name="Chang L."/>
            <person name="Qiu J."/>
            <person name="Zhao L."/>
            <person name="Xie H.B."/>
            <person name="Fu W.Y."/>
            <person name="Jin J."/>
            <person name="Li X.W."/>
            <person name="Jiao Y."/>
            <person name="Zhou C.C."/>
            <person name="Tu T."/>
            <person name="Chai C.Y."/>
            <person name="Gao J.L."/>
            <person name="Fan L.J."/>
            <person name="van de Weg E."/>
            <person name="Wang J.Y."/>
            <person name="Gao Z.S."/>
        </authorList>
    </citation>
    <scope>NUCLEOTIDE SEQUENCE [LARGE SCALE GENOMIC DNA]</scope>
    <source>
        <tissue evidence="6">Leaves</tissue>
    </source>
</reference>
<dbReference type="Gene3D" id="3.40.50.10140">
    <property type="entry name" value="Toll/interleukin-1 receptor homology (TIR) domain"/>
    <property type="match status" value="1"/>
</dbReference>
<evidence type="ECO:0000256" key="4">
    <source>
        <dbReference type="ARBA" id="ARBA00047304"/>
    </source>
</evidence>
<dbReference type="PROSITE" id="PS50104">
    <property type="entry name" value="TIR"/>
    <property type="match status" value="1"/>
</dbReference>
<dbReference type="EMBL" id="RXIC02000019">
    <property type="protein sequence ID" value="KAB1226184.1"/>
    <property type="molecule type" value="Genomic_DNA"/>
</dbReference>